<feature type="compositionally biased region" description="Basic and acidic residues" evidence="1">
    <location>
        <begin position="21"/>
        <end position="39"/>
    </location>
</feature>
<dbReference type="EMBL" id="KC977571">
    <property type="protein sequence ID" value="AGO83992.1"/>
    <property type="molecule type" value="Genomic_DNA"/>
</dbReference>
<sequence>MQRPDRQVSFVSRRRPRKRSRTYEHNDDGEDGYRGRRQQRDAAEPPIELPGEMWHAVISNLGPAEALGLGGVSRAFESGRRATLEREVAQTRRQVCPDPLACTRALLCAILRDDVDTVAAILSTGILRADVPMVHGVDDVSGLLRGMRCGFAFRAPEGVAQRDRGLDLGSTISDLTPLGLAAVAGSPRTVRLLGSRGVRPWPTVEALIESALMSEGVARDALVEGREGDQRFRTRPASDAARALIATFARTRPTLSVSDTHPLDVLREATLEAARTSTAHTIRTDFGFDPLRGTWPNNIVRDVDALLALLGMPTTLRVFREVVPRDSPVLTGSAILGAIRSDTLADLTSAGTLTMEEAEGVLWDAGAPSLHPAPDPYTCAHTARESFDQFVGRVVEGSVRWLDWPALTGDLLAAGYSADDHHVSVGALLNAAPGAADTGLHTPHERTIARARQLYDAPLHGPMEIIDAAVQVAALERLLVLFGDAA</sequence>
<dbReference type="KEGG" id="vg:16605779"/>
<protein>
    <recommendedName>
        <fullName evidence="4">F-box incomplete domain containing protein</fullName>
    </recommendedName>
</protein>
<feature type="region of interest" description="Disordered" evidence="1">
    <location>
        <begin position="1"/>
        <end position="39"/>
    </location>
</feature>
<dbReference type="GeneID" id="16605779"/>
<name>S4W0U0_9VIRU</name>
<evidence type="ECO:0000313" key="2">
    <source>
        <dbReference type="EMBL" id="AGO83992.1"/>
    </source>
</evidence>
<accession>S4W0U0</accession>
<reference evidence="2 3" key="1">
    <citation type="journal article" date="2013" name="Science">
        <title>Pandoraviruses: amoeba viruses with genomes up to 2.5 Mb reaching that of parasitic eukaryotes.</title>
        <authorList>
            <person name="Philippe N."/>
            <person name="Legendre M."/>
            <person name="Doutre G."/>
            <person name="Coute Y."/>
            <person name="Poirot O."/>
            <person name="Lescot M."/>
            <person name="Arslan D."/>
            <person name="Seltzer V."/>
            <person name="Bertaux L."/>
            <person name="Bruley C."/>
            <person name="Garin J."/>
            <person name="Claverie J.M."/>
            <person name="Abergel C."/>
        </authorList>
    </citation>
    <scope>NUCLEOTIDE SEQUENCE [LARGE SCALE GENOMIC DNA]</scope>
</reference>
<dbReference type="Proteomes" id="UP000204584">
    <property type="component" value="Segment"/>
</dbReference>
<organism evidence="2 3">
    <name type="scientific">Pandoravirus salinus</name>
    <dbReference type="NCBI Taxonomy" id="1349410"/>
    <lineage>
        <taxon>Viruses</taxon>
        <taxon>Pandoravirus</taxon>
    </lineage>
</organism>
<proteinExistence type="predicted"/>
<evidence type="ECO:0008006" key="4">
    <source>
        <dbReference type="Google" id="ProtNLM"/>
    </source>
</evidence>
<evidence type="ECO:0000313" key="3">
    <source>
        <dbReference type="Proteomes" id="UP000204584"/>
    </source>
</evidence>
<gene>
    <name evidence="2" type="ORF">psal_cds_348</name>
</gene>
<keyword evidence="3" id="KW-1185">Reference proteome</keyword>
<dbReference type="RefSeq" id="YP_008437059.1">
    <property type="nucleotide sequence ID" value="NC_022098.1"/>
</dbReference>
<evidence type="ECO:0000256" key="1">
    <source>
        <dbReference type="SAM" id="MobiDB-lite"/>
    </source>
</evidence>